<dbReference type="GO" id="GO:0008080">
    <property type="term" value="F:N-acetyltransferase activity"/>
    <property type="evidence" value="ECO:0007669"/>
    <property type="project" value="InterPro"/>
</dbReference>
<evidence type="ECO:0000259" key="2">
    <source>
        <dbReference type="PROSITE" id="PS51186"/>
    </source>
</evidence>
<dbReference type="SUPFAM" id="SSF55729">
    <property type="entry name" value="Acyl-CoA N-acyltransferases (Nat)"/>
    <property type="match status" value="1"/>
</dbReference>
<dbReference type="InterPro" id="IPR000182">
    <property type="entry name" value="GNAT_dom"/>
</dbReference>
<accession>A0A2P2D6E1</accession>
<dbReference type="Proteomes" id="UP000245076">
    <property type="component" value="Unassembled WGS sequence"/>
</dbReference>
<dbReference type="InterPro" id="IPR016181">
    <property type="entry name" value="Acyl_CoA_acyltransferase"/>
</dbReference>
<keyword evidence="1 3" id="KW-0808">Transferase</keyword>
<keyword evidence="4" id="KW-1185">Reference proteome</keyword>
<proteinExistence type="predicted"/>
<dbReference type="PROSITE" id="PS51186">
    <property type="entry name" value="GNAT"/>
    <property type="match status" value="1"/>
</dbReference>
<dbReference type="PANTHER" id="PTHR13947">
    <property type="entry name" value="GNAT FAMILY N-ACETYLTRANSFERASE"/>
    <property type="match status" value="1"/>
</dbReference>
<feature type="domain" description="N-acetyltransferase" evidence="2">
    <location>
        <begin position="7"/>
        <end position="153"/>
    </location>
</feature>
<reference evidence="3 4" key="1">
    <citation type="submission" date="2018-02" db="EMBL/GenBank/DDBJ databases">
        <title>Novel Leptospira species isolated from soil and water in Japan.</title>
        <authorList>
            <person name="Nakao R."/>
            <person name="Masuzawa T."/>
        </authorList>
    </citation>
    <scope>NUCLEOTIDE SEQUENCE [LARGE SCALE GENOMIC DNA]</scope>
    <source>
        <strain evidence="3 4">E8</strain>
    </source>
</reference>
<comment type="caution">
    <text evidence="3">The sequence shown here is derived from an EMBL/GenBank/DDBJ whole genome shotgun (WGS) entry which is preliminary data.</text>
</comment>
<gene>
    <name evidence="3" type="ORF">LPTSP1_32040</name>
</gene>
<name>A0A2P2D6E1_9LEPT</name>
<dbReference type="EMBL" id="BFAY01000011">
    <property type="protein sequence ID" value="GBF40190.1"/>
    <property type="molecule type" value="Genomic_DNA"/>
</dbReference>
<dbReference type="AlphaFoldDB" id="A0A2P2D6E1"/>
<dbReference type="Gene3D" id="3.40.630.30">
    <property type="match status" value="1"/>
</dbReference>
<organism evidence="3 4">
    <name type="scientific">Leptospira johnsonii</name>
    <dbReference type="NCBI Taxonomy" id="1917820"/>
    <lineage>
        <taxon>Bacteria</taxon>
        <taxon>Pseudomonadati</taxon>
        <taxon>Spirochaetota</taxon>
        <taxon>Spirochaetia</taxon>
        <taxon>Leptospirales</taxon>
        <taxon>Leptospiraceae</taxon>
        <taxon>Leptospira</taxon>
    </lineage>
</organism>
<dbReference type="CDD" id="cd04301">
    <property type="entry name" value="NAT_SF"/>
    <property type="match status" value="1"/>
</dbReference>
<dbReference type="OrthoDB" id="67353at2"/>
<dbReference type="Pfam" id="PF00583">
    <property type="entry name" value="Acetyltransf_1"/>
    <property type="match status" value="1"/>
</dbReference>
<dbReference type="InterPro" id="IPR050769">
    <property type="entry name" value="NAT_camello-type"/>
</dbReference>
<dbReference type="RefSeq" id="WP_108929694.1">
    <property type="nucleotide sequence ID" value="NZ_BFAY01000011.1"/>
</dbReference>
<sequence>MDPKIQIKLQDPETNSAILMMDALWKEIQIRYGFQAPNPMKGEYFKGPKYAFWVAEIGNRPIGSIAITPWNDSIAELDVMYVDPEFRGTGLASELINGLESFAKQNGFKSIRLRAGAPQPEALRFYEKHGYARIDSFGKWASDETAWCYEKLI</sequence>
<evidence type="ECO:0000256" key="1">
    <source>
        <dbReference type="ARBA" id="ARBA00022679"/>
    </source>
</evidence>
<dbReference type="PANTHER" id="PTHR13947:SF37">
    <property type="entry name" value="LD18367P"/>
    <property type="match status" value="1"/>
</dbReference>
<evidence type="ECO:0000313" key="3">
    <source>
        <dbReference type="EMBL" id="GBF40190.1"/>
    </source>
</evidence>
<evidence type="ECO:0000313" key="4">
    <source>
        <dbReference type="Proteomes" id="UP000245076"/>
    </source>
</evidence>
<protein>
    <submittedName>
        <fullName evidence="3">Acetyltransferase (GNAT) domain protein</fullName>
    </submittedName>
</protein>